<reference evidence="3 4" key="2">
    <citation type="submission" date="2020-02" db="EMBL/GenBank/DDBJ databases">
        <authorList>
            <person name="Sun Q."/>
            <person name="Inoue M."/>
        </authorList>
    </citation>
    <scope>NUCLEOTIDE SEQUENCE [LARGE SCALE GENOMIC DNA]</scope>
    <source>
        <strain evidence="3 4">KCTC 22478</strain>
    </source>
</reference>
<gene>
    <name evidence="3" type="ORF">GWK15_07110</name>
    <name evidence="2" type="ORF">GXW75_13245</name>
</gene>
<sequence length="179" mass="19911">MASGRRGAPRVFDDAAALARIAEFLVDGKAKTAAEAARLIAKLIVLEKDGPAPKVPRGERRRKPEETSRKQRYDAEVKATQKRLARKFGLAQAALLAEATQTARGRKRQTLLSAPPAASLDPRRQQALSTAERLEELADQAQLLALALRAGGWGTEANRRRWLRWADIHLRANYWPPFE</sequence>
<organism evidence="2 5">
    <name type="scientific">Neoroseomonas oryzicola</name>
    <dbReference type="NCBI Taxonomy" id="535904"/>
    <lineage>
        <taxon>Bacteria</taxon>
        <taxon>Pseudomonadati</taxon>
        <taxon>Pseudomonadota</taxon>
        <taxon>Alphaproteobacteria</taxon>
        <taxon>Acetobacterales</taxon>
        <taxon>Acetobacteraceae</taxon>
        <taxon>Neoroseomonas</taxon>
    </lineage>
</organism>
<evidence type="ECO:0000313" key="2">
    <source>
        <dbReference type="EMBL" id="MBR0660220.1"/>
    </source>
</evidence>
<dbReference type="Proteomes" id="UP001138708">
    <property type="component" value="Unassembled WGS sequence"/>
</dbReference>
<evidence type="ECO:0000313" key="4">
    <source>
        <dbReference type="Proteomes" id="UP000746741"/>
    </source>
</evidence>
<protein>
    <submittedName>
        <fullName evidence="2">Uncharacterized protein</fullName>
    </submittedName>
</protein>
<dbReference type="AlphaFoldDB" id="A0A9X9WIR0"/>
<keyword evidence="4" id="KW-1185">Reference proteome</keyword>
<reference evidence="2" key="1">
    <citation type="submission" date="2020-01" db="EMBL/GenBank/DDBJ databases">
        <authorList>
            <person name="Rat A."/>
        </authorList>
    </citation>
    <scope>NUCLEOTIDE SEQUENCE</scope>
    <source>
        <strain evidence="2">LMG 31161</strain>
    </source>
</reference>
<dbReference type="EMBL" id="JAAVUP010000002">
    <property type="protein sequence ID" value="NKE16705.1"/>
    <property type="molecule type" value="Genomic_DNA"/>
</dbReference>
<evidence type="ECO:0000313" key="3">
    <source>
        <dbReference type="EMBL" id="NKE16705.1"/>
    </source>
</evidence>
<evidence type="ECO:0000256" key="1">
    <source>
        <dbReference type="SAM" id="MobiDB-lite"/>
    </source>
</evidence>
<dbReference type="EMBL" id="JAAEDK010000027">
    <property type="protein sequence ID" value="MBR0660220.1"/>
    <property type="molecule type" value="Genomic_DNA"/>
</dbReference>
<evidence type="ECO:0000313" key="5">
    <source>
        <dbReference type="Proteomes" id="UP001138708"/>
    </source>
</evidence>
<dbReference type="RefSeq" id="WP_168040565.1">
    <property type="nucleotide sequence ID" value="NZ_JAAEDK010000027.1"/>
</dbReference>
<comment type="caution">
    <text evidence="2">The sequence shown here is derived from an EMBL/GenBank/DDBJ whole genome shotgun (WGS) entry which is preliminary data.</text>
</comment>
<name>A0A9X9WIR0_9PROT</name>
<dbReference type="Proteomes" id="UP000746741">
    <property type="component" value="Unassembled WGS sequence"/>
</dbReference>
<feature type="region of interest" description="Disordered" evidence="1">
    <location>
        <begin position="105"/>
        <end position="124"/>
    </location>
</feature>
<proteinExistence type="predicted"/>
<reference evidence="2" key="3">
    <citation type="journal article" date="2021" name="Syst. Appl. Microbiol.">
        <title>Roseomonas hellenica sp. nov., isolated from roots of wild-growing Alkanna tinctoria.</title>
        <authorList>
            <person name="Rat A."/>
            <person name="Naranjo H.D."/>
            <person name="Lebbe L."/>
            <person name="Cnockaert M."/>
            <person name="Krigas N."/>
            <person name="Grigoriadou K."/>
            <person name="Maloupa E."/>
            <person name="Willems A."/>
        </authorList>
    </citation>
    <scope>NUCLEOTIDE SEQUENCE</scope>
    <source>
        <strain evidence="2">LMG 31161</strain>
    </source>
</reference>
<feature type="region of interest" description="Disordered" evidence="1">
    <location>
        <begin position="50"/>
        <end position="76"/>
    </location>
</feature>
<accession>A0A9X9WIR0</accession>